<dbReference type="InterPro" id="IPR050330">
    <property type="entry name" value="Bact_OuterMem_StrucFunc"/>
</dbReference>
<evidence type="ECO:0000313" key="5">
    <source>
        <dbReference type="Proteomes" id="UP000292003"/>
    </source>
</evidence>
<dbReference type="Gene3D" id="3.30.1330.60">
    <property type="entry name" value="OmpA-like domain"/>
    <property type="match status" value="1"/>
</dbReference>
<dbReference type="RefSeq" id="WP_130477483.1">
    <property type="nucleotide sequence ID" value="NZ_SFCC01000011.1"/>
</dbReference>
<dbReference type="AlphaFoldDB" id="A0A4Q7J2Q8"/>
<dbReference type="GO" id="GO:0016020">
    <property type="term" value="C:membrane"/>
    <property type="evidence" value="ECO:0007669"/>
    <property type="project" value="UniProtKB-UniRule"/>
</dbReference>
<dbReference type="Proteomes" id="UP000292003">
    <property type="component" value="Unassembled WGS sequence"/>
</dbReference>
<dbReference type="Pfam" id="PF00691">
    <property type="entry name" value="OmpA"/>
    <property type="match status" value="1"/>
</dbReference>
<evidence type="ECO:0000313" key="4">
    <source>
        <dbReference type="EMBL" id="RZQ61751.1"/>
    </source>
</evidence>
<dbReference type="PROSITE" id="PS51123">
    <property type="entry name" value="OMPA_2"/>
    <property type="match status" value="1"/>
</dbReference>
<dbReference type="CDD" id="cd07185">
    <property type="entry name" value="OmpA_C-like"/>
    <property type="match status" value="1"/>
</dbReference>
<sequence>MAVSRRGVWVLVPVALVVTGALAGAAGWWQGGRIESDLADRSRAALSSAGVQGASVSFEGRDGRITGVPADLAEKASSAVRAVEGVRVVQVDTAAVAAGTPASAGTDDPKAALQAEIDRLLAADPIAFVPDTAEPTAEGRRTAAKVAELVIAAPEGTAVEVGGHVARTPGDEETARRLSQERADAVARLLVEGGVDRERVTAVGFGDTRPKPGAGDDRRVEVTVR</sequence>
<dbReference type="PANTHER" id="PTHR30329:SF21">
    <property type="entry name" value="LIPOPROTEIN YIAD-RELATED"/>
    <property type="match status" value="1"/>
</dbReference>
<dbReference type="SUPFAM" id="SSF103088">
    <property type="entry name" value="OmpA-like"/>
    <property type="match status" value="1"/>
</dbReference>
<feature type="region of interest" description="Disordered" evidence="2">
    <location>
        <begin position="204"/>
        <end position="225"/>
    </location>
</feature>
<feature type="compositionally biased region" description="Basic and acidic residues" evidence="2">
    <location>
        <begin position="208"/>
        <end position="225"/>
    </location>
</feature>
<keyword evidence="1" id="KW-0472">Membrane</keyword>
<accession>A0A4Q7J2Q8</accession>
<evidence type="ECO:0000256" key="1">
    <source>
        <dbReference type="PROSITE-ProRule" id="PRU00473"/>
    </source>
</evidence>
<protein>
    <submittedName>
        <fullName evidence="4">OmpA family protein</fullName>
    </submittedName>
</protein>
<reference evidence="4 5" key="1">
    <citation type="submission" date="2019-02" db="EMBL/GenBank/DDBJ databases">
        <title>Draft genome sequence of Amycolatopsis sp. 8-3EHSu isolated from roots of Suaeda maritima.</title>
        <authorList>
            <person name="Duangmal K."/>
            <person name="Chantavorakit T."/>
        </authorList>
    </citation>
    <scope>NUCLEOTIDE SEQUENCE [LARGE SCALE GENOMIC DNA]</scope>
    <source>
        <strain evidence="4 5">8-3EHSu</strain>
    </source>
</reference>
<dbReference type="EMBL" id="SFCC01000011">
    <property type="protein sequence ID" value="RZQ61751.1"/>
    <property type="molecule type" value="Genomic_DNA"/>
</dbReference>
<dbReference type="PANTHER" id="PTHR30329">
    <property type="entry name" value="STATOR ELEMENT OF FLAGELLAR MOTOR COMPLEX"/>
    <property type="match status" value="1"/>
</dbReference>
<keyword evidence="5" id="KW-1185">Reference proteome</keyword>
<comment type="caution">
    <text evidence="4">The sequence shown here is derived from an EMBL/GenBank/DDBJ whole genome shotgun (WGS) entry which is preliminary data.</text>
</comment>
<evidence type="ECO:0000256" key="2">
    <source>
        <dbReference type="SAM" id="MobiDB-lite"/>
    </source>
</evidence>
<name>A0A4Q7J2Q8_9PSEU</name>
<feature type="domain" description="OmpA-like" evidence="3">
    <location>
        <begin position="115"/>
        <end position="225"/>
    </location>
</feature>
<dbReference type="InterPro" id="IPR006665">
    <property type="entry name" value="OmpA-like"/>
</dbReference>
<dbReference type="InterPro" id="IPR036737">
    <property type="entry name" value="OmpA-like_sf"/>
</dbReference>
<organism evidence="4 5">
    <name type="scientific">Amycolatopsis suaedae</name>
    <dbReference type="NCBI Taxonomy" id="2510978"/>
    <lineage>
        <taxon>Bacteria</taxon>
        <taxon>Bacillati</taxon>
        <taxon>Actinomycetota</taxon>
        <taxon>Actinomycetes</taxon>
        <taxon>Pseudonocardiales</taxon>
        <taxon>Pseudonocardiaceae</taxon>
        <taxon>Amycolatopsis</taxon>
    </lineage>
</organism>
<dbReference type="OrthoDB" id="3555397at2"/>
<proteinExistence type="predicted"/>
<evidence type="ECO:0000259" key="3">
    <source>
        <dbReference type="PROSITE" id="PS51123"/>
    </source>
</evidence>
<gene>
    <name evidence="4" type="ORF">EWH70_22640</name>
</gene>